<keyword evidence="7 10" id="KW-0238">DNA-binding</keyword>
<keyword evidence="4 10" id="KW-0378">Hydrolase</keyword>
<dbReference type="AlphaFoldDB" id="A0A662ZCQ7"/>
<dbReference type="CDD" id="cd09634">
    <property type="entry name" value="Cas1_I-II-III"/>
    <property type="match status" value="1"/>
</dbReference>
<evidence type="ECO:0000256" key="3">
    <source>
        <dbReference type="ARBA" id="ARBA00022759"/>
    </source>
</evidence>
<evidence type="ECO:0000256" key="6">
    <source>
        <dbReference type="ARBA" id="ARBA00023118"/>
    </source>
</evidence>
<dbReference type="Gene3D" id="1.20.120.920">
    <property type="entry name" value="CRISPR-associated endonuclease Cas1, C-terminal domain"/>
    <property type="match status" value="1"/>
</dbReference>
<comment type="function">
    <text evidence="10">CRISPR (clustered regularly interspaced short palindromic repeat), is an adaptive immune system that provides protection against mobile genetic elements (viruses, transposable elements and conjugative plasmids). CRISPR clusters contain spacers, sequences complementary to antecedent mobile elements, and target invading nucleic acids. CRISPR clusters are transcribed and processed into CRISPR RNA (crRNA). Acts as a dsDNA endonuclease. Involved in the integration of spacer DNA into the CRISPR cassette.</text>
</comment>
<dbReference type="NCBIfam" id="TIGR00287">
    <property type="entry name" value="cas1"/>
    <property type="match status" value="1"/>
</dbReference>
<evidence type="ECO:0000256" key="1">
    <source>
        <dbReference type="ARBA" id="ARBA00022722"/>
    </source>
</evidence>
<evidence type="ECO:0000256" key="4">
    <source>
        <dbReference type="ARBA" id="ARBA00022801"/>
    </source>
</evidence>
<evidence type="ECO:0000313" key="11">
    <source>
        <dbReference type="EMBL" id="SFK47782.1"/>
    </source>
</evidence>
<dbReference type="GO" id="GO:0003677">
    <property type="term" value="F:DNA binding"/>
    <property type="evidence" value="ECO:0007669"/>
    <property type="project" value="UniProtKB-KW"/>
</dbReference>
<keyword evidence="12" id="KW-1185">Reference proteome</keyword>
<dbReference type="InterPro" id="IPR002729">
    <property type="entry name" value="CRISPR-assoc_Cas1"/>
</dbReference>
<dbReference type="InterPro" id="IPR042211">
    <property type="entry name" value="CRISPR-assoc_Cas1_N"/>
</dbReference>
<dbReference type="EC" id="3.1.-.-" evidence="10"/>
<evidence type="ECO:0000256" key="2">
    <source>
        <dbReference type="ARBA" id="ARBA00022723"/>
    </source>
</evidence>
<proteinExistence type="inferred from homology"/>
<dbReference type="GO" id="GO:0046872">
    <property type="term" value="F:metal ion binding"/>
    <property type="evidence" value="ECO:0007669"/>
    <property type="project" value="UniProtKB-UniRule"/>
</dbReference>
<dbReference type="Proteomes" id="UP000243374">
    <property type="component" value="Unassembled WGS sequence"/>
</dbReference>
<evidence type="ECO:0000313" key="12">
    <source>
        <dbReference type="Proteomes" id="UP000243374"/>
    </source>
</evidence>
<dbReference type="GO" id="GO:0016787">
    <property type="term" value="F:hydrolase activity"/>
    <property type="evidence" value="ECO:0007669"/>
    <property type="project" value="UniProtKB-KW"/>
</dbReference>
<dbReference type="RefSeq" id="WP_074841767.1">
    <property type="nucleotide sequence ID" value="NZ_CP047056.1"/>
</dbReference>
<dbReference type="PANTHER" id="PTHR34353">
    <property type="entry name" value="CRISPR-ASSOCIATED ENDONUCLEASE CAS1 1"/>
    <property type="match status" value="1"/>
</dbReference>
<dbReference type="HAMAP" id="MF_01470">
    <property type="entry name" value="Cas1"/>
    <property type="match status" value="1"/>
</dbReference>
<feature type="binding site" evidence="10">
    <location>
        <position position="233"/>
    </location>
    <ligand>
        <name>Mn(2+)</name>
        <dbReference type="ChEBI" id="CHEBI:29035"/>
    </ligand>
</feature>
<dbReference type="InterPro" id="IPR050646">
    <property type="entry name" value="Cas1"/>
</dbReference>
<gene>
    <name evidence="10" type="primary">cas1</name>
    <name evidence="11" type="ORF">SAMN04487865_10859</name>
</gene>
<keyword evidence="3 10" id="KW-0255">Endonuclease</keyword>
<keyword evidence="8 10" id="KW-0464">Manganese</keyword>
<dbReference type="PANTHER" id="PTHR34353:SF2">
    <property type="entry name" value="CRISPR-ASSOCIATED ENDONUCLEASE CAS1 1"/>
    <property type="match status" value="1"/>
</dbReference>
<sequence length="324" mass="36908">MCDLVVTENGSVVGTEKGRIYVKLHDEELTTFPSESLESITLMSNSTVTTYLIKQCLTKNIPILYITQNGKYLGGYRGVTTNKTSLQRAQCELFNTEFSLNFAKKIVTSKIKNQISLLYRHKSCDDVSTDIESMNNLKKRILFCDSIDAVRGYEGRAAAVYFKGLSRLSGEFAFDCRSRRPPLDPFNSMLCFGYSILYNLFYSLIETKGLNPFFGFCHADGDGHASLASDLMEEWRPLIVDSSVLSLIRKKMILKEQFTKAEDGGVYLNKDAIKTFRAYIQNKLFQKNHTVESVEEKKSYFDFISHQVSTLIRAILQKDFSLFE</sequence>
<dbReference type="GO" id="GO:0004519">
    <property type="term" value="F:endonuclease activity"/>
    <property type="evidence" value="ECO:0007669"/>
    <property type="project" value="UniProtKB-UniRule"/>
</dbReference>
<keyword evidence="5 10" id="KW-0460">Magnesium</keyword>
<keyword evidence="1 10" id="KW-0540">Nuclease</keyword>
<dbReference type="OrthoDB" id="9793236at2"/>
<organism evidence="11 12">
    <name type="scientific">Succinivibrio dextrinosolvens</name>
    <dbReference type="NCBI Taxonomy" id="83771"/>
    <lineage>
        <taxon>Bacteria</taxon>
        <taxon>Pseudomonadati</taxon>
        <taxon>Pseudomonadota</taxon>
        <taxon>Gammaproteobacteria</taxon>
        <taxon>Aeromonadales</taxon>
        <taxon>Succinivibrionaceae</taxon>
        <taxon>Succinivibrio</taxon>
    </lineage>
</organism>
<feature type="binding site" evidence="10">
    <location>
        <position position="218"/>
    </location>
    <ligand>
        <name>Mn(2+)</name>
        <dbReference type="ChEBI" id="CHEBI:29035"/>
    </ligand>
</feature>
<comment type="similarity">
    <text evidence="10">Belongs to the CRISPR-associated endonuclease Cas1 family.</text>
</comment>
<dbReference type="Pfam" id="PF01867">
    <property type="entry name" value="Cas_Cas1"/>
    <property type="match status" value="1"/>
</dbReference>
<dbReference type="EMBL" id="FOSF01000085">
    <property type="protein sequence ID" value="SFK47782.1"/>
    <property type="molecule type" value="Genomic_DNA"/>
</dbReference>
<comment type="subunit">
    <text evidence="9 10">Homodimer, forms a heterotetramer with a Cas2 homodimer.</text>
</comment>
<evidence type="ECO:0000256" key="5">
    <source>
        <dbReference type="ARBA" id="ARBA00022842"/>
    </source>
</evidence>
<accession>A0A662ZCQ7</accession>
<evidence type="ECO:0000256" key="10">
    <source>
        <dbReference type="HAMAP-Rule" id="MF_01470"/>
    </source>
</evidence>
<comment type="cofactor">
    <cofactor evidence="10">
        <name>Mg(2+)</name>
        <dbReference type="ChEBI" id="CHEBI:18420"/>
    </cofactor>
    <cofactor evidence="10">
        <name>Mn(2+)</name>
        <dbReference type="ChEBI" id="CHEBI:29035"/>
    </cofactor>
</comment>
<dbReference type="InterPro" id="IPR042206">
    <property type="entry name" value="CRISPR-assoc_Cas1_C"/>
</dbReference>
<keyword evidence="6 10" id="KW-0051">Antiviral defense</keyword>
<protein>
    <recommendedName>
        <fullName evidence="10">CRISPR-associated endonuclease Cas1</fullName>
        <ecNumber evidence="10">3.1.-.-</ecNumber>
    </recommendedName>
</protein>
<feature type="binding site" evidence="10">
    <location>
        <position position="154"/>
    </location>
    <ligand>
        <name>Mn(2+)</name>
        <dbReference type="ChEBI" id="CHEBI:29035"/>
    </ligand>
</feature>
<reference evidence="11 12" key="1">
    <citation type="submission" date="2016-10" db="EMBL/GenBank/DDBJ databases">
        <authorList>
            <person name="Varghese N."/>
            <person name="Submissions S."/>
        </authorList>
    </citation>
    <scope>NUCLEOTIDE SEQUENCE [LARGE SCALE GENOMIC DNA]</scope>
    <source>
        <strain evidence="11 12">22B</strain>
    </source>
</reference>
<dbReference type="GO" id="GO:0051607">
    <property type="term" value="P:defense response to virus"/>
    <property type="evidence" value="ECO:0007669"/>
    <property type="project" value="UniProtKB-UniRule"/>
</dbReference>
<evidence type="ECO:0000256" key="9">
    <source>
        <dbReference type="ARBA" id="ARBA00038592"/>
    </source>
</evidence>
<evidence type="ECO:0000256" key="7">
    <source>
        <dbReference type="ARBA" id="ARBA00023125"/>
    </source>
</evidence>
<evidence type="ECO:0000256" key="8">
    <source>
        <dbReference type="ARBA" id="ARBA00023211"/>
    </source>
</evidence>
<dbReference type="Gene3D" id="3.100.10.20">
    <property type="entry name" value="CRISPR-associated endonuclease Cas1, N-terminal domain"/>
    <property type="match status" value="1"/>
</dbReference>
<dbReference type="GO" id="GO:0043571">
    <property type="term" value="P:maintenance of CRISPR repeat elements"/>
    <property type="evidence" value="ECO:0007669"/>
    <property type="project" value="UniProtKB-UniRule"/>
</dbReference>
<keyword evidence="2 10" id="KW-0479">Metal-binding</keyword>
<name>A0A662ZCQ7_9GAMM</name>